<evidence type="ECO:0000313" key="4">
    <source>
        <dbReference type="EMBL" id="SDS43611.1"/>
    </source>
</evidence>
<evidence type="ECO:0000256" key="1">
    <source>
        <dbReference type="ARBA" id="ARBA00022531"/>
    </source>
</evidence>
<dbReference type="Gene3D" id="2.130.10.10">
    <property type="entry name" value="YVTN repeat-like/Quinoprotein amine dehydrogenase"/>
    <property type="match status" value="2"/>
</dbReference>
<protein>
    <recommendedName>
        <fullName evidence="3">Photosynthesis system II assembly factor Ycf48/Hcf136-like domain-containing protein</fullName>
    </recommendedName>
</protein>
<keyword evidence="2" id="KW-0604">Photosystem II</keyword>
<dbReference type="GO" id="GO:0015979">
    <property type="term" value="P:photosynthesis"/>
    <property type="evidence" value="ECO:0007669"/>
    <property type="project" value="UniProtKB-KW"/>
</dbReference>
<dbReference type="PANTHER" id="PTHR47199">
    <property type="entry name" value="PHOTOSYSTEM II STABILITY/ASSEMBLY FACTOR HCF136, CHLOROPLASTIC"/>
    <property type="match status" value="1"/>
</dbReference>
<dbReference type="EMBL" id="LT629736">
    <property type="protein sequence ID" value="SDS43611.1"/>
    <property type="molecule type" value="Genomic_DNA"/>
</dbReference>
<evidence type="ECO:0000259" key="3">
    <source>
        <dbReference type="Pfam" id="PF14870"/>
    </source>
</evidence>
<dbReference type="Proteomes" id="UP000243207">
    <property type="component" value="Chromosome I"/>
</dbReference>
<dbReference type="Pfam" id="PF14870">
    <property type="entry name" value="PSII_BNR"/>
    <property type="match status" value="2"/>
</dbReference>
<gene>
    <name evidence="4" type="ORF">SAMN05216421_1520</name>
</gene>
<feature type="domain" description="Photosynthesis system II assembly factor Ycf48/Hcf136-like" evidence="3">
    <location>
        <begin position="41"/>
        <end position="107"/>
    </location>
</feature>
<dbReference type="AlphaFoldDB" id="A0A1H1S6Q7"/>
<keyword evidence="5" id="KW-1185">Reference proteome</keyword>
<dbReference type="GO" id="GO:0009523">
    <property type="term" value="C:photosystem II"/>
    <property type="evidence" value="ECO:0007669"/>
    <property type="project" value="UniProtKB-KW"/>
</dbReference>
<dbReference type="PANTHER" id="PTHR47199:SF2">
    <property type="entry name" value="PHOTOSYSTEM II STABILITY_ASSEMBLY FACTOR HCF136, CHLOROPLASTIC"/>
    <property type="match status" value="1"/>
</dbReference>
<dbReference type="STRING" id="487184.SAMN05216421_1520"/>
<dbReference type="InterPro" id="IPR028203">
    <property type="entry name" value="PSII_CF48-like_dom"/>
</dbReference>
<keyword evidence="1" id="KW-0602">Photosynthesis</keyword>
<dbReference type="InterPro" id="IPR015943">
    <property type="entry name" value="WD40/YVTN_repeat-like_dom_sf"/>
</dbReference>
<feature type="domain" description="Photosynthesis system II assembly factor Ycf48/Hcf136-like" evidence="3">
    <location>
        <begin position="120"/>
        <end position="243"/>
    </location>
</feature>
<dbReference type="CDD" id="cd15482">
    <property type="entry name" value="Sialidase_non-viral"/>
    <property type="match status" value="2"/>
</dbReference>
<dbReference type="RefSeq" id="WP_231701561.1">
    <property type="nucleotide sequence ID" value="NZ_LT629736.1"/>
</dbReference>
<proteinExistence type="predicted"/>
<accession>A0A1H1S6Q7</accession>
<name>A0A1H1S6Q7_9GAMM</name>
<dbReference type="InterPro" id="IPR036278">
    <property type="entry name" value="Sialidase_sf"/>
</dbReference>
<dbReference type="SUPFAM" id="SSF50939">
    <property type="entry name" value="Sialidases"/>
    <property type="match status" value="1"/>
</dbReference>
<organism evidence="4 5">
    <name type="scientific">Halopseudomonas xinjiangensis</name>
    <dbReference type="NCBI Taxonomy" id="487184"/>
    <lineage>
        <taxon>Bacteria</taxon>
        <taxon>Pseudomonadati</taxon>
        <taxon>Pseudomonadota</taxon>
        <taxon>Gammaproteobacteria</taxon>
        <taxon>Pseudomonadales</taxon>
        <taxon>Pseudomonadaceae</taxon>
        <taxon>Halopseudomonas</taxon>
    </lineage>
</organism>
<evidence type="ECO:0000256" key="2">
    <source>
        <dbReference type="ARBA" id="ARBA00023276"/>
    </source>
</evidence>
<sequence length="331" mass="35095">MSLAFAQEAADSQTRPAVMSLESSTSLLLDSARAGDRLVAVGVRGHIVYSDDQGETWIQAKVPVRQLLAAVHFVDDRNGWAVGHDSLILHSSDAGETWTIQHRDPDLAEAPDPEAGGLLEKPLMDVWFRNADEGFAVGAYGLALRTRDGGATWEDISFDIDNPDGMHYNAIAEIKDAGLFLVGEMGTMYRSADMGDTWETIQDLPYDGSWFGVSGTGEANGVLAWGLRGNLFRSDDFGNSWQQVELATPNSGPLESTLAGGGLTANGNIVIVGTGGVTATSDDAGRTFDVNIRPDRVSLASATMTGDGHLLLLGQRGAIKTPANGSSTNNN</sequence>
<reference evidence="5" key="1">
    <citation type="submission" date="2016-10" db="EMBL/GenBank/DDBJ databases">
        <authorList>
            <person name="Varghese N."/>
            <person name="Submissions S."/>
        </authorList>
    </citation>
    <scope>NUCLEOTIDE SEQUENCE [LARGE SCALE GENOMIC DNA]</scope>
    <source>
        <strain evidence="5">NRRL B-51270</strain>
    </source>
</reference>
<evidence type="ECO:0000313" key="5">
    <source>
        <dbReference type="Proteomes" id="UP000243207"/>
    </source>
</evidence>